<proteinExistence type="predicted"/>
<name>A0A4D7AZU5_9HYPH</name>
<dbReference type="Proteomes" id="UP000298781">
    <property type="component" value="Chromosome"/>
</dbReference>
<dbReference type="AlphaFoldDB" id="A0A4D7AZU5"/>
<dbReference type="KEGG" id="pstg:E8M01_23060"/>
<feature type="transmembrane region" description="Helical" evidence="6">
    <location>
        <begin position="148"/>
        <end position="176"/>
    </location>
</feature>
<feature type="transmembrane region" description="Helical" evidence="6">
    <location>
        <begin position="78"/>
        <end position="96"/>
    </location>
</feature>
<dbReference type="EMBL" id="CP039690">
    <property type="protein sequence ID" value="QCI66869.1"/>
    <property type="molecule type" value="Genomic_DNA"/>
</dbReference>
<keyword evidence="8" id="KW-1185">Reference proteome</keyword>
<dbReference type="RefSeq" id="WP_136962307.1">
    <property type="nucleotide sequence ID" value="NZ_CP039690.1"/>
</dbReference>
<evidence type="ECO:0000256" key="5">
    <source>
        <dbReference type="ARBA" id="ARBA00023136"/>
    </source>
</evidence>
<keyword evidence="4 6" id="KW-1133">Transmembrane helix</keyword>
<dbReference type="PANTHER" id="PTHR30086:SF20">
    <property type="entry name" value="ARGININE EXPORTER PROTEIN ARGO-RELATED"/>
    <property type="match status" value="1"/>
</dbReference>
<evidence type="ECO:0000256" key="3">
    <source>
        <dbReference type="ARBA" id="ARBA00022692"/>
    </source>
</evidence>
<reference evidence="7 8" key="1">
    <citation type="submission" date="2019-04" db="EMBL/GenBank/DDBJ databases">
        <title>Phreatobacter aquaticus sp. nov.</title>
        <authorList>
            <person name="Choi A."/>
        </authorList>
    </citation>
    <scope>NUCLEOTIDE SEQUENCE [LARGE SCALE GENOMIC DNA]</scope>
    <source>
        <strain evidence="7 8">KCTC 52518</strain>
    </source>
</reference>
<evidence type="ECO:0000256" key="2">
    <source>
        <dbReference type="ARBA" id="ARBA00022475"/>
    </source>
</evidence>
<keyword evidence="5 6" id="KW-0472">Membrane</keyword>
<comment type="subcellular location">
    <subcellularLocation>
        <location evidence="1">Cell membrane</location>
        <topology evidence="1">Multi-pass membrane protein</topology>
    </subcellularLocation>
</comment>
<dbReference type="InterPro" id="IPR001123">
    <property type="entry name" value="LeuE-type"/>
</dbReference>
<dbReference type="OrthoDB" id="9807053at2"/>
<keyword evidence="2" id="KW-1003">Cell membrane</keyword>
<evidence type="ECO:0000313" key="8">
    <source>
        <dbReference type="Proteomes" id="UP000298781"/>
    </source>
</evidence>
<feature type="transmembrane region" description="Helical" evidence="6">
    <location>
        <begin position="41"/>
        <end position="66"/>
    </location>
</feature>
<evidence type="ECO:0000256" key="6">
    <source>
        <dbReference type="SAM" id="Phobius"/>
    </source>
</evidence>
<dbReference type="GO" id="GO:0005886">
    <property type="term" value="C:plasma membrane"/>
    <property type="evidence" value="ECO:0007669"/>
    <property type="project" value="UniProtKB-SubCell"/>
</dbReference>
<feature type="transmembrane region" description="Helical" evidence="6">
    <location>
        <begin position="7"/>
        <end position="35"/>
    </location>
</feature>
<accession>A0A4D7AZU5</accession>
<protein>
    <submittedName>
        <fullName evidence="7">Lysine transporter LysE</fullName>
    </submittedName>
</protein>
<evidence type="ECO:0000313" key="7">
    <source>
        <dbReference type="EMBL" id="QCI66869.1"/>
    </source>
</evidence>
<organism evidence="7 8">
    <name type="scientific">Phreatobacter stygius</name>
    <dbReference type="NCBI Taxonomy" id="1940610"/>
    <lineage>
        <taxon>Bacteria</taxon>
        <taxon>Pseudomonadati</taxon>
        <taxon>Pseudomonadota</taxon>
        <taxon>Alphaproteobacteria</taxon>
        <taxon>Hyphomicrobiales</taxon>
        <taxon>Phreatobacteraceae</taxon>
        <taxon>Phreatobacter</taxon>
    </lineage>
</organism>
<evidence type="ECO:0000256" key="4">
    <source>
        <dbReference type="ARBA" id="ARBA00022989"/>
    </source>
</evidence>
<evidence type="ECO:0000256" key="1">
    <source>
        <dbReference type="ARBA" id="ARBA00004651"/>
    </source>
</evidence>
<dbReference type="PANTHER" id="PTHR30086">
    <property type="entry name" value="ARGININE EXPORTER PROTEIN ARGO"/>
    <property type="match status" value="1"/>
</dbReference>
<keyword evidence="3 6" id="KW-0812">Transmembrane</keyword>
<dbReference type="Pfam" id="PF01810">
    <property type="entry name" value="LysE"/>
    <property type="match status" value="1"/>
</dbReference>
<gene>
    <name evidence="7" type="ORF">E8M01_23060</name>
</gene>
<dbReference type="GO" id="GO:0015171">
    <property type="term" value="F:amino acid transmembrane transporter activity"/>
    <property type="evidence" value="ECO:0007669"/>
    <property type="project" value="TreeGrafter"/>
</dbReference>
<sequence length="207" mass="21390">MDHVGTLVAIGGVFLLACLSPGPVFVVISSTAIAVSRKAGVLVGLGVAGATFTWALVTMLGLGVVMTRLAWLHTGIRLAGAAYLVWIGLSMILGAAKPGRAVDVPPVDRAGTWAAFRRGYLTSITNPKAAAFFGSIFAVMLPAHAPSWVYGAAVALVAALSAFWHCGLALVFSVPAIQAGYRKAKSRIDRAVGVLLILLGVRLAVAR</sequence>